<name>A0A4Q4SNI3_9PLEO</name>
<dbReference type="AlphaFoldDB" id="A0A4Q4SNI3"/>
<organism evidence="2 3">
    <name type="scientific">Alternaria arborescens</name>
    <dbReference type="NCBI Taxonomy" id="156630"/>
    <lineage>
        <taxon>Eukaryota</taxon>
        <taxon>Fungi</taxon>
        <taxon>Dikarya</taxon>
        <taxon>Ascomycota</taxon>
        <taxon>Pezizomycotina</taxon>
        <taxon>Dothideomycetes</taxon>
        <taxon>Pleosporomycetidae</taxon>
        <taxon>Pleosporales</taxon>
        <taxon>Pleosporineae</taxon>
        <taxon>Pleosporaceae</taxon>
        <taxon>Alternaria</taxon>
        <taxon>Alternaria sect. Alternaria</taxon>
    </lineage>
</organism>
<keyword evidence="3" id="KW-1185">Reference proteome</keyword>
<accession>A0A4Q4SNI3</accession>
<feature type="region of interest" description="Disordered" evidence="1">
    <location>
        <begin position="1"/>
        <end position="93"/>
    </location>
</feature>
<protein>
    <submittedName>
        <fullName evidence="2">Uncharacterized protein</fullName>
    </submittedName>
</protein>
<evidence type="ECO:0000256" key="1">
    <source>
        <dbReference type="SAM" id="MobiDB-lite"/>
    </source>
</evidence>
<dbReference type="EMBL" id="PEJP01000004">
    <property type="protein sequence ID" value="RYO72387.1"/>
    <property type="molecule type" value="Genomic_DNA"/>
</dbReference>
<feature type="compositionally biased region" description="Polar residues" evidence="1">
    <location>
        <begin position="62"/>
        <end position="79"/>
    </location>
</feature>
<comment type="caution">
    <text evidence="2">The sequence shown here is derived from an EMBL/GenBank/DDBJ whole genome shotgun (WGS) entry which is preliminary data.</text>
</comment>
<evidence type="ECO:0000313" key="3">
    <source>
        <dbReference type="Proteomes" id="UP000293823"/>
    </source>
</evidence>
<feature type="compositionally biased region" description="Basic and acidic residues" evidence="1">
    <location>
        <begin position="22"/>
        <end position="33"/>
    </location>
</feature>
<dbReference type="OrthoDB" id="3693211at2759"/>
<dbReference type="Proteomes" id="UP000293823">
    <property type="component" value="Unassembled WGS sequence"/>
</dbReference>
<evidence type="ECO:0000313" key="2">
    <source>
        <dbReference type="EMBL" id="RYO72387.1"/>
    </source>
</evidence>
<gene>
    <name evidence="2" type="ORF">AA0113_g1391</name>
</gene>
<proteinExistence type="predicted"/>
<reference evidence="3" key="1">
    <citation type="journal article" date="2019" name="bioRxiv">
        <title>Genomics, evolutionary history and diagnostics of the Alternaria alternata species group including apple and Asian pear pathotypes.</title>
        <authorList>
            <person name="Armitage A.D."/>
            <person name="Cockerton H.M."/>
            <person name="Sreenivasaprasad S."/>
            <person name="Woodhall J.W."/>
            <person name="Lane C.R."/>
            <person name="Harrison R.J."/>
            <person name="Clarkson J.P."/>
        </authorList>
    </citation>
    <scope>NUCLEOTIDE SEQUENCE [LARGE SCALE GENOMIC DNA]</scope>
    <source>
        <strain evidence="3">RGR 97.0016</strain>
    </source>
</reference>
<sequence>MSRTQRHSGGSTGGSRRNGGAESRESHRGDSHGNHPTSTSTSRNHTYDPSRDPIYTQAPRPSRSNHAHLTQVTNNSAFDTQPPPAHPQNLPYRPYNAQHQFLTNHSSSHLRISPYDPYGRDFNASQAFQTTSPAGVFAQPDSQPYYPATGGSRQDQAADRYADPYNTVGHIRRDGAVYDQEEEYEEYRPYGSNVHQHGQRGYYGSNDTSR</sequence>
<feature type="compositionally biased region" description="Polar residues" evidence="1">
    <location>
        <begin position="34"/>
        <end position="44"/>
    </location>
</feature>
<feature type="region of interest" description="Disordered" evidence="1">
    <location>
        <begin position="182"/>
        <end position="210"/>
    </location>
</feature>